<protein>
    <recommendedName>
        <fullName evidence="4">Small ribosomal subunit protein eS19</fullName>
    </recommendedName>
</protein>
<evidence type="ECO:0000256" key="1">
    <source>
        <dbReference type="ARBA" id="ARBA00010014"/>
    </source>
</evidence>
<dbReference type="EMBL" id="FWYE01000006">
    <property type="protein sequence ID" value="SMD31671.1"/>
    <property type="molecule type" value="Genomic_DNA"/>
</dbReference>
<keyword evidence="3 4" id="KW-0687">Ribonucleoprotein</keyword>
<dbReference type="InterPro" id="IPR001266">
    <property type="entry name" value="Ribosomal_eS19"/>
</dbReference>
<dbReference type="GO" id="GO:0003735">
    <property type="term" value="F:structural constituent of ribosome"/>
    <property type="evidence" value="ECO:0007669"/>
    <property type="project" value="InterPro"/>
</dbReference>
<dbReference type="InterPro" id="IPR036390">
    <property type="entry name" value="WH_DNA-bd_sf"/>
</dbReference>
<evidence type="ECO:0000313" key="6">
    <source>
        <dbReference type="EMBL" id="SMD31671.1"/>
    </source>
</evidence>
<accession>A0A8G2FY56</accession>
<evidence type="ECO:0000313" key="5">
    <source>
        <dbReference type="EMBL" id="AAT42788.1"/>
    </source>
</evidence>
<reference evidence="5" key="2">
    <citation type="submission" date="2004-02" db="EMBL/GenBank/DDBJ databases">
        <authorList>
            <person name="Fuetterer O."/>
            <person name="Angelov A."/>
            <person name="Liesegang H."/>
            <person name="Gottschalk G."/>
            <person name="Schleper C."/>
            <person name="Schepers B."/>
            <person name="Dock C."/>
            <person name="Antranikian G."/>
            <person name="Liebl W."/>
        </authorList>
    </citation>
    <scope>NUCLEOTIDE SEQUENCE</scope>
    <source>
        <strain evidence="5">DSM 9790</strain>
    </source>
</reference>
<sequence>MVDVKKVPADLLINDVASKLKSMNIEQPEWVSYLKDGMGKQKSWDQEDWYYTRLASMMRKLYLYGNLGIMHMSEEYGGKVDRGTKRYHPAAGSRYIVRQLFKKLEELGLVKKEKTGRVLSPQGRSMLDKSAAEVLKKLVEKNKELEKYL</sequence>
<dbReference type="GO" id="GO:0022627">
    <property type="term" value="C:cytosolic small ribosomal subunit"/>
    <property type="evidence" value="ECO:0007669"/>
    <property type="project" value="TreeGrafter"/>
</dbReference>
<dbReference type="FunCoup" id="Q6L2L4">
    <property type="interactions" value="170"/>
</dbReference>
<evidence type="ECO:0000256" key="3">
    <source>
        <dbReference type="ARBA" id="ARBA00023274"/>
    </source>
</evidence>
<dbReference type="EMBL" id="AE017261">
    <property type="protein sequence ID" value="AAT42788.1"/>
    <property type="molecule type" value="Genomic_DNA"/>
</dbReference>
<dbReference type="Gene3D" id="1.10.10.10">
    <property type="entry name" value="Winged helix-like DNA-binding domain superfamily/Winged helix DNA-binding domain"/>
    <property type="match status" value="1"/>
</dbReference>
<dbReference type="Pfam" id="PF01090">
    <property type="entry name" value="Ribosomal_S19e"/>
    <property type="match status" value="1"/>
</dbReference>
<gene>
    <name evidence="4" type="primary">rps19e</name>
    <name evidence="5" type="ordered locus">PTO0203</name>
    <name evidence="6" type="ORF">SAMN02745355_1605</name>
</gene>
<dbReference type="KEGG" id="pto:PTO0203"/>
<comment type="subunit">
    <text evidence="4">Part of the 30S ribosomal subunit.</text>
</comment>
<comment type="function">
    <text evidence="4">May be involved in maturation of the 30S ribosomal subunit.</text>
</comment>
<dbReference type="OrthoDB" id="371836at2157"/>
<organism evidence="5 7">
    <name type="scientific">Picrophilus torridus (strain ATCC 700027 / DSM 9790 / JCM 10055 / NBRC 100828 / KAW 2/3)</name>
    <dbReference type="NCBI Taxonomy" id="1122961"/>
    <lineage>
        <taxon>Archaea</taxon>
        <taxon>Methanobacteriati</taxon>
        <taxon>Thermoplasmatota</taxon>
        <taxon>Thermoplasmata</taxon>
        <taxon>Thermoplasmatales</taxon>
        <taxon>Picrophilaceae</taxon>
        <taxon>Picrophilus</taxon>
    </lineage>
</organism>
<name>Q6L2L4_PICTO</name>
<keyword evidence="8" id="KW-1185">Reference proteome</keyword>
<dbReference type="HOGENOM" id="CLU_108559_1_0_2"/>
<keyword evidence="2 4" id="KW-0689">Ribosomal protein</keyword>
<dbReference type="InterPro" id="IPR027548">
    <property type="entry name" value="Ribosomal_eS19_archaeal"/>
</dbReference>
<dbReference type="PANTHER" id="PTHR11710:SF0">
    <property type="entry name" value="40S RIBOSOMAL PROTEIN S19"/>
    <property type="match status" value="1"/>
</dbReference>
<dbReference type="GO" id="GO:0000028">
    <property type="term" value="P:ribosomal small subunit assembly"/>
    <property type="evidence" value="ECO:0007669"/>
    <property type="project" value="TreeGrafter"/>
</dbReference>
<evidence type="ECO:0000313" key="7">
    <source>
        <dbReference type="Proteomes" id="UP000000438"/>
    </source>
</evidence>
<dbReference type="eggNOG" id="arCOG01344">
    <property type="taxonomic scope" value="Archaea"/>
</dbReference>
<dbReference type="PANTHER" id="PTHR11710">
    <property type="entry name" value="40S RIBOSOMAL PROTEIN S19"/>
    <property type="match status" value="1"/>
</dbReference>
<dbReference type="GeneID" id="2844006"/>
<evidence type="ECO:0000256" key="4">
    <source>
        <dbReference type="HAMAP-Rule" id="MF_01474"/>
    </source>
</evidence>
<dbReference type="InParanoid" id="Q6L2L4"/>
<dbReference type="Proteomes" id="UP000000438">
    <property type="component" value="Chromosome"/>
</dbReference>
<dbReference type="SUPFAM" id="SSF46785">
    <property type="entry name" value="Winged helix' DNA-binding domain"/>
    <property type="match status" value="1"/>
</dbReference>
<proteinExistence type="inferred from homology"/>
<reference evidence="5 7" key="1">
    <citation type="journal article" date="2004" name="Proc. Natl. Acad. Sci. U.S.A.">
        <title>Genome sequence of Picrophilus torridus and its implications for life around pH 0.</title>
        <authorList>
            <person name="Futterer O."/>
            <person name="Angelov A."/>
            <person name="Liesegang H."/>
            <person name="Gottschalk G."/>
            <person name="Schleper C."/>
            <person name="Schepers B."/>
            <person name="Dock C."/>
            <person name="Antranikian G."/>
            <person name="Liebl W."/>
        </authorList>
    </citation>
    <scope>NUCLEOTIDE SEQUENCE [LARGE SCALE GENOMIC DNA]</scope>
    <source>
        <strain evidence="7">ATCC 700027 / DSM 9790 / JCM 10055 / NBRC 100828</strain>
        <strain evidence="5">DSM 9790</strain>
    </source>
</reference>
<dbReference type="NCBIfam" id="NF006811">
    <property type="entry name" value="PRK09333.1"/>
    <property type="match status" value="1"/>
</dbReference>
<evidence type="ECO:0000313" key="8">
    <source>
        <dbReference type="Proteomes" id="UP000192315"/>
    </source>
</evidence>
<dbReference type="InterPro" id="IPR036388">
    <property type="entry name" value="WH-like_DNA-bd_sf"/>
</dbReference>
<evidence type="ECO:0000256" key="2">
    <source>
        <dbReference type="ARBA" id="ARBA00022980"/>
    </source>
</evidence>
<dbReference type="Proteomes" id="UP000192315">
    <property type="component" value="Unassembled WGS sequence"/>
</dbReference>
<dbReference type="GO" id="GO:0006412">
    <property type="term" value="P:translation"/>
    <property type="evidence" value="ECO:0007669"/>
    <property type="project" value="UniProtKB-UniRule"/>
</dbReference>
<dbReference type="RefSeq" id="WP_011177004.1">
    <property type="nucleotide sequence ID" value="NC_005877.1"/>
</dbReference>
<reference evidence="6 8" key="3">
    <citation type="submission" date="2017-04" db="EMBL/GenBank/DDBJ databases">
        <authorList>
            <person name="Varghese N."/>
            <person name="Submissions S."/>
        </authorList>
    </citation>
    <scope>NUCLEOTIDE SEQUENCE [LARGE SCALE GENOMIC DNA]</scope>
    <source>
        <strain evidence="6 8">DSM 9789</strain>
    </source>
</reference>
<dbReference type="HAMAP" id="MF_01474">
    <property type="entry name" value="Ribosomal_eS19"/>
    <property type="match status" value="1"/>
</dbReference>
<dbReference type="AlphaFoldDB" id="Q6L2L4"/>
<dbReference type="STRING" id="263820.PTO0203"/>
<dbReference type="PaxDb" id="263820-PTO0203"/>
<comment type="similarity">
    <text evidence="1 4">Belongs to the eukaryotic ribosomal protein eS19 family.</text>
</comment>
<dbReference type="GO" id="GO:0003723">
    <property type="term" value="F:RNA binding"/>
    <property type="evidence" value="ECO:0007669"/>
    <property type="project" value="TreeGrafter"/>
</dbReference>
<dbReference type="SMART" id="SM01413">
    <property type="entry name" value="Ribosomal_S19e"/>
    <property type="match status" value="1"/>
</dbReference>
<accession>Q6L2L4</accession>